<evidence type="ECO:0000256" key="6">
    <source>
        <dbReference type="ARBA" id="ARBA00023043"/>
    </source>
</evidence>
<dbReference type="InterPro" id="IPR051165">
    <property type="entry name" value="Multifunctional_ANK_Repeat"/>
</dbReference>
<dbReference type="SMART" id="SM00248">
    <property type="entry name" value="ANK"/>
    <property type="match status" value="23"/>
</dbReference>
<dbReference type="SMART" id="SM00218">
    <property type="entry name" value="ZU5"/>
    <property type="match status" value="1"/>
</dbReference>
<feature type="compositionally biased region" description="Polar residues" evidence="10">
    <location>
        <begin position="1933"/>
        <end position="1962"/>
    </location>
</feature>
<evidence type="ECO:0000259" key="12">
    <source>
        <dbReference type="PROSITE" id="PS51145"/>
    </source>
</evidence>
<feature type="repeat" description="ANK" evidence="9">
    <location>
        <begin position="508"/>
        <end position="540"/>
    </location>
</feature>
<dbReference type="PANTHER" id="PTHR24123">
    <property type="entry name" value="ANKYRIN REPEAT-CONTAINING"/>
    <property type="match status" value="1"/>
</dbReference>
<feature type="repeat" description="ANK" evidence="9">
    <location>
        <begin position="711"/>
        <end position="733"/>
    </location>
</feature>
<reference evidence="14" key="2">
    <citation type="submission" date="2023-11" db="UniProtKB">
        <authorList>
            <consortium name="WormBaseParasite"/>
        </authorList>
    </citation>
    <scope>IDENTIFICATION</scope>
</reference>
<feature type="repeat" description="ANK" evidence="9">
    <location>
        <begin position="409"/>
        <end position="441"/>
    </location>
</feature>
<accession>A0AA85FA53</accession>
<organism evidence="13 14">
    <name type="scientific">Schistosoma rodhaini</name>
    <dbReference type="NCBI Taxonomy" id="6188"/>
    <lineage>
        <taxon>Eukaryota</taxon>
        <taxon>Metazoa</taxon>
        <taxon>Spiralia</taxon>
        <taxon>Lophotrochozoa</taxon>
        <taxon>Platyhelminthes</taxon>
        <taxon>Trematoda</taxon>
        <taxon>Digenea</taxon>
        <taxon>Strigeidida</taxon>
        <taxon>Schistosomatoidea</taxon>
        <taxon>Schistosomatidae</taxon>
        <taxon>Schistosoma</taxon>
    </lineage>
</organism>
<feature type="repeat" description="ANK" evidence="9">
    <location>
        <begin position="310"/>
        <end position="342"/>
    </location>
</feature>
<dbReference type="InterPro" id="IPR002110">
    <property type="entry name" value="Ankyrin_rpt"/>
</dbReference>
<feature type="region of interest" description="Disordered" evidence="10">
    <location>
        <begin position="2236"/>
        <end position="2256"/>
    </location>
</feature>
<keyword evidence="13" id="KW-1185">Reference proteome</keyword>
<dbReference type="WBParaSite" id="SRDH1_4190.3">
    <property type="protein sequence ID" value="SRDH1_4190.3"/>
    <property type="gene ID" value="SRDH1_4190"/>
</dbReference>
<feature type="repeat" description="ANK" evidence="9">
    <location>
        <begin position="575"/>
        <end position="607"/>
    </location>
</feature>
<feature type="region of interest" description="Disordered" evidence="10">
    <location>
        <begin position="2057"/>
        <end position="2084"/>
    </location>
</feature>
<feature type="repeat" description="ANK" evidence="9">
    <location>
        <begin position="678"/>
        <end position="710"/>
    </location>
</feature>
<feature type="repeat" description="ANK" evidence="9">
    <location>
        <begin position="244"/>
        <end position="276"/>
    </location>
</feature>
<keyword evidence="5" id="KW-0677">Repeat</keyword>
<dbReference type="SUPFAM" id="SSF47986">
    <property type="entry name" value="DEATH domain"/>
    <property type="match status" value="1"/>
</dbReference>
<feature type="repeat" description="ANK" evidence="9">
    <location>
        <begin position="343"/>
        <end position="375"/>
    </location>
</feature>
<keyword evidence="7" id="KW-0472">Membrane</keyword>
<dbReference type="PROSITE" id="PS50297">
    <property type="entry name" value="ANK_REP_REGION"/>
    <property type="match status" value="20"/>
</dbReference>
<dbReference type="Gene3D" id="1.25.40.20">
    <property type="entry name" value="Ankyrin repeat-containing domain"/>
    <property type="match status" value="4"/>
</dbReference>
<feature type="repeat" description="ANK" evidence="9">
    <location>
        <begin position="376"/>
        <end position="408"/>
    </location>
</feature>
<dbReference type="Gene3D" id="2.60.220.30">
    <property type="match status" value="2"/>
</dbReference>
<evidence type="ECO:0000256" key="2">
    <source>
        <dbReference type="ARBA" id="ARBA00004370"/>
    </source>
</evidence>
<evidence type="ECO:0000313" key="14">
    <source>
        <dbReference type="WBParaSite" id="SRDH1_4190.3"/>
    </source>
</evidence>
<dbReference type="PRINTS" id="PR01415">
    <property type="entry name" value="ANKYRIN"/>
</dbReference>
<evidence type="ECO:0008006" key="15">
    <source>
        <dbReference type="Google" id="ProtNLM"/>
    </source>
</evidence>
<dbReference type="FunFam" id="2.60.220.30:FF:000009">
    <property type="entry name" value="Ankyrin 2, isoform G"/>
    <property type="match status" value="1"/>
</dbReference>
<dbReference type="GO" id="GO:0005856">
    <property type="term" value="C:cytoskeleton"/>
    <property type="evidence" value="ECO:0007669"/>
    <property type="project" value="UniProtKB-SubCell"/>
</dbReference>
<evidence type="ECO:0000256" key="5">
    <source>
        <dbReference type="ARBA" id="ARBA00022737"/>
    </source>
</evidence>
<sequence>MTKSSDDRKTTNQLSETEQNFLRAARAGDLSKVVELLNAGVHINLSNSIGLTALHLASKEGRVHVVDELLRRGADFDAPTKKGNTALHISSLAGHYEVVKLLLDSGANINRQSATGFTPLYMAAQENRLNVVDLLLQRGANQALTTEDGFTPLAIALQQGHDRVVAHLLERDSRSRGGLPALHIAARKDDANAVSLLLNNAEVNVNHQSQPGFTPLHTAAHFGNVTVARVLIERGADVNFQAKNNITPLHVAAKWGRGGMVQLLLNSNALVDCRTRDGLTPLHCAARSGHAELASLLMGAGANPSAKTRNGLTPLHMAAQGNNEEVARVLILRGASVADRTGDSLTPLHVAAHCGNTEVARILLDNGCDVNARALNGFTPLHIACKKQKIRVIELLLQYDAQINMTTESGLSPLHVAAFIGGPEIVQLLIQHGANVNQATMRCETALHLAVRNRQVSVAETLIYHGASVNAKARDEQTPLHVACLTGTPELIAVLLSCKANPNLPARDGYTALHIACKEGRHDLLGQLLEAGADLSARTKKGFTALHLAAKRGHVKVAKQLIQAQPKSVNAIGQNDLTPLHIATHYNRLPVVQLLLDNNAQVDCRAGNGYTSLHMAAKQNHLDIATLLLAHESDQIQIANSSSRSGFTPLHLAAQEGHTDMVSLLLQHGADPNHQSKNGLAPLHLAAQEDHVSVAQILKSAGAKISPLTRAGYSPLHTACHFGQINMIRYLLDLPDAPDINQRTQMGFTPLHLATQQGHSQVVRLLLEMGADSNVRNQQGLTPAHIARKQHYVTIFDILKTVTTTVVSWEEEHEELDQTLMLEHPDFMREHPFTELDEDGVAPSPSISHRLSSSDKKMKSNEDDHYYSSDVTEQKHHTGLFNSAFDSTILAETENDDIWGQMEYMHSTLSPQGTLSDRITSQKGDENTNEFIATQTSSILETASPKSVHNTEVQMFGECGQPDGDWDLEADNMAVIKKPISTGFLVSFIADARGGLIQARRYPDLRIFIPPNVINGPLRIVCRLVHPDRMNSPPIMNDGDGLACRLLEIGPPGIRFASPILLEIPHYAFLNGKNREIVILRSDNGETWKEHLLDATDQAVQDTLDGHFDYAGSLEELRAKSIHRILTYDLPQYFALITRIKQELILIGPEGGTLTSTVVPDVHVRFPQGALQKRIRVGLQVHPVDHELVTRMLGPRVSVSPIVTIEPRRRKFHKPITLTIPLPKTAISFFSGVADTKSRSTIDSPSLRLLCSIAGGTSPAVWEDITGSSPLTVHDLSVSFTSTVSARLWLVDCPNITEVVELASRVYHESLAVPYIGQFVVYARRFHPEEAQLRCLCLTDDSAEKTLELQEGFQLIANGPCIEVLDDHPHWIETAGNLVPVAKTEEQLQLGMHAFRENRLNMIVRVKDLSQPAVGKLAFMRHPRAVLQSAGSPVKPATVLEAKLPDELTDYRTGGVLKTTDIDDMPSYIPEYNQNGDQYTTYNESLPQTWSKPVEHYDEPLAKSELDLRQVAYHLKSDWRILAQCLGLSDEDQYNITSLPNRPEEEYAYTSLLLWQERNGNELTSGTQLAEALQAIGRKDILEYCMTNISPVITADERVTALRSLNAVSPNLNVNRESRSHSKNGGGGLSESVDTGYGTQTGSTTLIPTTPVITKTMSSTIHTLPHLSNVDNSKQSEKEVEQEIIQPVTVTTGRKYSGSSPYVGKSITDVVPGDKYDVLKGVENILVDSQPSLTIEEDDKINSTSTGPPVNEEMVVPIQSNRIGQLSRTDDMINSSNNIHKQIEKDSDLSNIYPDVSIYVESDLSHDTERQIFIKQHKQLFSDSLSHPYCEKSTDNVQSIVNKSFVDKADNEQAPDDHSYESCEQEICSHHYQRCGELEATWGKGADSDIPFGSTTSKLKTSEKDEEMLPIAQGIVPSEQSTYTRQLSDETETTASKSKPANTFSIEDAMQQSSSSSQEKLTKTIISKHTKSDKDDNIIQSNVKKDIKSNQNYYDHSAKLNDDIYEFPDRVIVIPQMEPVDSTEILLDETYYNNMLGDLLQGRSILEPLTPIPEISEYSTRSSVSSINPSKSWQSSDLSPSESIEIRPGGVIGGSTATNVSRRLLHPFLHSNRTSHESFSGPQKSFKNPALSVHSISSIHSEPDRIRRSYETHSMESPGQDCYMDLSSSLRTHSSRSSSLAEFLRLETSCDGSRGDLCVDVDNDDDKRLCEHDQSLHDLIQSIQELQKQHLDESTGLITPLSGDEDSSSSRLAIGSSDIDRQIGESIRNVELESSVPLLSASSLPQVNTTSKSEMQQLLQPIYMSSSSLSSSAPQPSPPTTTTAKLPVGIICTVNPYF</sequence>
<protein>
    <recommendedName>
        <fullName evidence="15">Ankyrin-3</fullName>
    </recommendedName>
</protein>
<feature type="repeat" description="ANK" evidence="9">
    <location>
        <begin position="82"/>
        <end position="114"/>
    </location>
</feature>
<feature type="repeat" description="ANK" evidence="9">
    <location>
        <begin position="608"/>
        <end position="634"/>
    </location>
</feature>
<feature type="repeat" description="ANK" evidence="9">
    <location>
        <begin position="645"/>
        <end position="677"/>
    </location>
</feature>
<keyword evidence="3" id="KW-0963">Cytoplasm</keyword>
<evidence type="ECO:0000256" key="8">
    <source>
        <dbReference type="ARBA" id="ARBA00023212"/>
    </source>
</evidence>
<feature type="repeat" description="ANK" evidence="9">
    <location>
        <begin position="115"/>
        <end position="147"/>
    </location>
</feature>
<evidence type="ECO:0000256" key="7">
    <source>
        <dbReference type="ARBA" id="ARBA00023136"/>
    </source>
</evidence>
<keyword evidence="6 9" id="KW-0040">ANK repeat</keyword>
<evidence type="ECO:0000259" key="11">
    <source>
        <dbReference type="PROSITE" id="PS50017"/>
    </source>
</evidence>
<keyword evidence="8" id="KW-0206">Cytoskeleton</keyword>
<feature type="repeat" description="ANK" evidence="9">
    <location>
        <begin position="49"/>
        <end position="81"/>
    </location>
</feature>
<dbReference type="CDD" id="cd08317">
    <property type="entry name" value="Death_ank"/>
    <property type="match status" value="1"/>
</dbReference>
<dbReference type="Proteomes" id="UP000050792">
    <property type="component" value="Unassembled WGS sequence"/>
</dbReference>
<dbReference type="InterPro" id="IPR000906">
    <property type="entry name" value="ZU5_dom"/>
</dbReference>
<feature type="compositionally biased region" description="Polar residues" evidence="10">
    <location>
        <begin position="2057"/>
        <end position="2082"/>
    </location>
</feature>
<dbReference type="FunFam" id="1.25.40.20:FF:000003">
    <property type="entry name" value="Ankyrin, isoform B"/>
    <property type="match status" value="1"/>
</dbReference>
<feature type="domain" description="ZU5" evidence="12">
    <location>
        <begin position="1141"/>
        <end position="1254"/>
    </location>
</feature>
<dbReference type="Pfam" id="PF00791">
    <property type="entry name" value="ZU5"/>
    <property type="match status" value="2"/>
</dbReference>
<proteinExistence type="predicted"/>
<dbReference type="SUPFAM" id="SSF48403">
    <property type="entry name" value="Ankyrin repeat"/>
    <property type="match status" value="3"/>
</dbReference>
<feature type="compositionally biased region" description="Low complexity" evidence="10">
    <location>
        <begin position="2305"/>
        <end position="2314"/>
    </location>
</feature>
<feature type="repeat" description="ANK" evidence="9">
    <location>
        <begin position="277"/>
        <end position="309"/>
    </location>
</feature>
<evidence type="ECO:0000256" key="4">
    <source>
        <dbReference type="ARBA" id="ARBA00022553"/>
    </source>
</evidence>
<evidence type="ECO:0000256" key="1">
    <source>
        <dbReference type="ARBA" id="ARBA00004245"/>
    </source>
</evidence>
<feature type="region of interest" description="Disordered" evidence="10">
    <location>
        <begin position="2305"/>
        <end position="2324"/>
    </location>
</feature>
<evidence type="ECO:0000256" key="9">
    <source>
        <dbReference type="PROSITE-ProRule" id="PRU00023"/>
    </source>
</evidence>
<feature type="repeat" description="ANK" evidence="9">
    <location>
        <begin position="442"/>
        <end position="474"/>
    </location>
</feature>
<feature type="repeat" description="ANK" evidence="9">
    <location>
        <begin position="475"/>
        <end position="507"/>
    </location>
</feature>
<dbReference type="PROSITE" id="PS50017">
    <property type="entry name" value="DEATH_DOMAIN"/>
    <property type="match status" value="1"/>
</dbReference>
<keyword evidence="4" id="KW-0597">Phosphoprotein</keyword>
<dbReference type="Pfam" id="PF17809">
    <property type="entry name" value="UPA_2"/>
    <property type="match status" value="1"/>
</dbReference>
<dbReference type="Pfam" id="PF00531">
    <property type="entry name" value="Death"/>
    <property type="match status" value="1"/>
</dbReference>
<dbReference type="PROSITE" id="PS51145">
    <property type="entry name" value="ZU5"/>
    <property type="match status" value="2"/>
</dbReference>
<dbReference type="Gene3D" id="2.60.40.2660">
    <property type="match status" value="1"/>
</dbReference>
<dbReference type="PANTHER" id="PTHR24123:SF141">
    <property type="entry name" value="ANKYRIN 2, ISOFORM U"/>
    <property type="match status" value="1"/>
</dbReference>
<dbReference type="PROSITE" id="PS50088">
    <property type="entry name" value="ANK_REPEAT"/>
    <property type="match status" value="20"/>
</dbReference>
<evidence type="ECO:0000256" key="3">
    <source>
        <dbReference type="ARBA" id="ARBA00022490"/>
    </source>
</evidence>
<dbReference type="InterPro" id="IPR040745">
    <property type="entry name" value="Ankyrin_UPA"/>
</dbReference>
<evidence type="ECO:0000256" key="10">
    <source>
        <dbReference type="SAM" id="MobiDB-lite"/>
    </source>
</evidence>
<dbReference type="InterPro" id="IPR036770">
    <property type="entry name" value="Ankyrin_rpt-contain_sf"/>
</dbReference>
<name>A0AA85FA53_9TREM</name>
<feature type="domain" description="Death" evidence="11">
    <location>
        <begin position="1504"/>
        <end position="1589"/>
    </location>
</feature>
<evidence type="ECO:0000313" key="13">
    <source>
        <dbReference type="Proteomes" id="UP000050792"/>
    </source>
</evidence>
<dbReference type="GO" id="GO:0016020">
    <property type="term" value="C:membrane"/>
    <property type="evidence" value="ECO:0007669"/>
    <property type="project" value="UniProtKB-SubCell"/>
</dbReference>
<dbReference type="Pfam" id="PF00023">
    <property type="entry name" value="Ank"/>
    <property type="match status" value="5"/>
</dbReference>
<dbReference type="Pfam" id="PF12796">
    <property type="entry name" value="Ank_2"/>
    <property type="match status" value="7"/>
</dbReference>
<reference evidence="13" key="1">
    <citation type="submission" date="2022-06" db="EMBL/GenBank/DDBJ databases">
        <authorList>
            <person name="Berger JAMES D."/>
            <person name="Berger JAMES D."/>
        </authorList>
    </citation>
    <scope>NUCLEOTIDE SEQUENCE [LARGE SCALE GENOMIC DNA]</scope>
</reference>
<dbReference type="SMART" id="SM00005">
    <property type="entry name" value="DEATH"/>
    <property type="match status" value="1"/>
</dbReference>
<feature type="repeat" description="ANK" evidence="9">
    <location>
        <begin position="746"/>
        <end position="778"/>
    </location>
</feature>
<feature type="repeat" description="ANK" evidence="9">
    <location>
        <begin position="541"/>
        <end position="563"/>
    </location>
</feature>
<feature type="repeat" description="ANK" evidence="9">
    <location>
        <begin position="211"/>
        <end position="243"/>
    </location>
</feature>
<feature type="region of interest" description="Disordered" evidence="10">
    <location>
        <begin position="836"/>
        <end position="863"/>
    </location>
</feature>
<dbReference type="Gene3D" id="1.10.533.10">
    <property type="entry name" value="Death Domain, Fas"/>
    <property type="match status" value="1"/>
</dbReference>
<dbReference type="InterPro" id="IPR011029">
    <property type="entry name" value="DEATH-like_dom_sf"/>
</dbReference>
<dbReference type="GO" id="GO:0007165">
    <property type="term" value="P:signal transduction"/>
    <property type="evidence" value="ECO:0007669"/>
    <property type="project" value="InterPro"/>
</dbReference>
<dbReference type="InterPro" id="IPR000488">
    <property type="entry name" value="Death_dom"/>
</dbReference>
<comment type="subcellular location">
    <subcellularLocation>
        <location evidence="1">Cytoplasm</location>
        <location evidence="1">Cytoskeleton</location>
    </subcellularLocation>
    <subcellularLocation>
        <location evidence="2">Membrane</location>
    </subcellularLocation>
</comment>
<feature type="region of interest" description="Disordered" evidence="10">
    <location>
        <begin position="1886"/>
        <end position="1962"/>
    </location>
</feature>
<dbReference type="FunFam" id="1.25.40.20:FF:000095">
    <property type="entry name" value="Ankyrin 2, isoform J"/>
    <property type="match status" value="1"/>
</dbReference>
<feature type="compositionally biased region" description="Basic and acidic residues" evidence="10">
    <location>
        <begin position="852"/>
        <end position="863"/>
    </location>
</feature>
<feature type="region of interest" description="Disordered" evidence="10">
    <location>
        <begin position="1613"/>
        <end position="1635"/>
    </location>
</feature>
<feature type="domain" description="ZU5" evidence="12">
    <location>
        <begin position="984"/>
        <end position="1114"/>
    </location>
</feature>